<dbReference type="Proteomes" id="UP001604277">
    <property type="component" value="Unassembled WGS sequence"/>
</dbReference>
<organism evidence="2 3">
    <name type="scientific">Forsythia ovata</name>
    <dbReference type="NCBI Taxonomy" id="205694"/>
    <lineage>
        <taxon>Eukaryota</taxon>
        <taxon>Viridiplantae</taxon>
        <taxon>Streptophyta</taxon>
        <taxon>Embryophyta</taxon>
        <taxon>Tracheophyta</taxon>
        <taxon>Spermatophyta</taxon>
        <taxon>Magnoliopsida</taxon>
        <taxon>eudicotyledons</taxon>
        <taxon>Gunneridae</taxon>
        <taxon>Pentapetalae</taxon>
        <taxon>asterids</taxon>
        <taxon>lamiids</taxon>
        <taxon>Lamiales</taxon>
        <taxon>Oleaceae</taxon>
        <taxon>Forsythieae</taxon>
        <taxon>Forsythia</taxon>
    </lineage>
</organism>
<feature type="region of interest" description="Disordered" evidence="1">
    <location>
        <begin position="38"/>
        <end position="82"/>
    </location>
</feature>
<dbReference type="AlphaFoldDB" id="A0ABD1PJ07"/>
<name>A0ABD1PJ07_9LAMI</name>
<feature type="compositionally biased region" description="Polar residues" evidence="1">
    <location>
        <begin position="54"/>
        <end position="71"/>
    </location>
</feature>
<protein>
    <submittedName>
        <fullName evidence="2">Uncharacterized protein</fullName>
    </submittedName>
</protein>
<evidence type="ECO:0000313" key="2">
    <source>
        <dbReference type="EMBL" id="KAL2462984.1"/>
    </source>
</evidence>
<gene>
    <name evidence="2" type="ORF">Fot_54221</name>
</gene>
<dbReference type="EMBL" id="JBFOLJ010000020">
    <property type="protein sequence ID" value="KAL2462984.1"/>
    <property type="molecule type" value="Genomic_DNA"/>
</dbReference>
<evidence type="ECO:0000313" key="3">
    <source>
        <dbReference type="Proteomes" id="UP001604277"/>
    </source>
</evidence>
<proteinExistence type="predicted"/>
<sequence length="104" mass="11932">MSENDEYPAYILFSDLQQAPHIAFEAKRSPFLHGVLTQHQTMDNGQHKHKRHAQANSVTLSPQFDLSSKSPLTEPDHIRGGEGGEILEQKHQLECFFTMLEFWV</sequence>
<keyword evidence="3" id="KW-1185">Reference proteome</keyword>
<comment type="caution">
    <text evidence="2">The sequence shown here is derived from an EMBL/GenBank/DDBJ whole genome shotgun (WGS) entry which is preliminary data.</text>
</comment>
<accession>A0ABD1PJ07</accession>
<evidence type="ECO:0000256" key="1">
    <source>
        <dbReference type="SAM" id="MobiDB-lite"/>
    </source>
</evidence>
<reference evidence="3" key="1">
    <citation type="submission" date="2024-07" db="EMBL/GenBank/DDBJ databases">
        <title>Two chromosome-level genome assemblies of Korean endemic species Abeliophyllum distichum and Forsythia ovata (Oleaceae).</title>
        <authorList>
            <person name="Jang H."/>
        </authorList>
    </citation>
    <scope>NUCLEOTIDE SEQUENCE [LARGE SCALE GENOMIC DNA]</scope>
</reference>